<feature type="transmembrane region" description="Helical" evidence="1">
    <location>
        <begin position="36"/>
        <end position="64"/>
    </location>
</feature>
<dbReference type="RefSeq" id="WP_010008635.1">
    <property type="nucleotide sequence ID" value="NZ_JAGYGP010000001.1"/>
</dbReference>
<proteinExistence type="predicted"/>
<feature type="transmembrane region" description="Helical" evidence="1">
    <location>
        <begin position="5"/>
        <end position="30"/>
    </location>
</feature>
<dbReference type="AlphaFoldDB" id="A0A4R5N7D2"/>
<comment type="caution">
    <text evidence="2">The sequence shown here is derived from an EMBL/GenBank/DDBJ whole genome shotgun (WGS) entry which is preliminary data.</text>
</comment>
<dbReference type="Proteomes" id="UP000295681">
    <property type="component" value="Unassembled WGS sequence"/>
</dbReference>
<name>A0A4R5N7D2_9LACO</name>
<accession>A0A4R5N7D2</accession>
<evidence type="ECO:0000313" key="2">
    <source>
        <dbReference type="EMBL" id="TDG67734.1"/>
    </source>
</evidence>
<keyword evidence="3" id="KW-1185">Reference proteome</keyword>
<reference evidence="2 3" key="1">
    <citation type="journal article" date="2019" name="Appl. Microbiol. Biotechnol.">
        <title>Uncovering carbohydrate metabolism through a genotype-phenotype association study of 56 lactic acid bacteria genomes.</title>
        <authorList>
            <person name="Buron-Moles G."/>
            <person name="Chailyan A."/>
            <person name="Dolejs I."/>
            <person name="Forster J."/>
            <person name="Miks M.H."/>
        </authorList>
    </citation>
    <scope>NUCLEOTIDE SEQUENCE [LARGE SCALE GENOMIC DNA]</scope>
    <source>
        <strain evidence="2 3">ATCC 700006</strain>
    </source>
</reference>
<keyword evidence="1" id="KW-0812">Transmembrane</keyword>
<keyword evidence="1" id="KW-1133">Transmembrane helix</keyword>
<dbReference type="EMBL" id="PUFI01000015">
    <property type="protein sequence ID" value="TDG67734.1"/>
    <property type="molecule type" value="Genomic_DNA"/>
</dbReference>
<gene>
    <name evidence="2" type="ORF">C5L23_001533</name>
</gene>
<evidence type="ECO:0000256" key="1">
    <source>
        <dbReference type="SAM" id="Phobius"/>
    </source>
</evidence>
<evidence type="ECO:0000313" key="3">
    <source>
        <dbReference type="Proteomes" id="UP000295681"/>
    </source>
</evidence>
<protein>
    <submittedName>
        <fullName evidence="2">Uncharacterized protein</fullName>
    </submittedName>
</protein>
<sequence>MIKRLFTYIGIIVTIIVVLLISIPVILALLGVAVPVILSLIAIAALFVLILVAIIGITALILFWRMRHMMKQNQSFDFNHNDQHYSFYFNDQTSYSKHRKDVTQESEDD</sequence>
<keyword evidence="1" id="KW-0472">Membrane</keyword>
<organism evidence="2 3">
    <name type="scientific">Leuconostoc fallax</name>
    <dbReference type="NCBI Taxonomy" id="1251"/>
    <lineage>
        <taxon>Bacteria</taxon>
        <taxon>Bacillati</taxon>
        <taxon>Bacillota</taxon>
        <taxon>Bacilli</taxon>
        <taxon>Lactobacillales</taxon>
        <taxon>Lactobacillaceae</taxon>
        <taxon>Leuconostoc</taxon>
    </lineage>
</organism>